<dbReference type="AlphaFoldDB" id="A0A0A3XLV6"/>
<evidence type="ECO:0000313" key="2">
    <source>
        <dbReference type="Proteomes" id="UP000030377"/>
    </source>
</evidence>
<gene>
    <name evidence="1" type="ORF">MA20_33270</name>
</gene>
<accession>A0A0A3XLV6</accession>
<name>A0A0A3XLV6_BRAJP</name>
<comment type="caution">
    <text evidence="1">The sequence shown here is derived from an EMBL/GenBank/DDBJ whole genome shotgun (WGS) entry which is preliminary data.</text>
</comment>
<sequence>MPEQKPDDLAAELVPDPTRLPDLVVLRGYLGMSARAGFSRLYLDVSFSEFVELADEDILARRSLAVNQDSLGGTVLWVKLSTTLLRTTVSFAQEQTAFLKGEITASALHHARMGLILAVLTRFAASSRSSAAR</sequence>
<protein>
    <submittedName>
        <fullName evidence="1">Uncharacterized protein</fullName>
    </submittedName>
</protein>
<dbReference type="EMBL" id="JRPN01000025">
    <property type="protein sequence ID" value="KGT75355.1"/>
    <property type="molecule type" value="Genomic_DNA"/>
</dbReference>
<proteinExistence type="predicted"/>
<reference evidence="1 2" key="1">
    <citation type="submission" date="2014-09" db="EMBL/GenBank/DDBJ databases">
        <title>Draft genome of Bradyrhizobium japonicum Is-34.</title>
        <authorList>
            <person name="Tsurumaru H."/>
            <person name="Yamakawa T."/>
            <person name="Hashimoto S."/>
            <person name="Okizaki K."/>
            <person name="Kanesaki Y."/>
            <person name="Yoshikawa H."/>
            <person name="Yajima S."/>
        </authorList>
    </citation>
    <scope>NUCLEOTIDE SEQUENCE [LARGE SCALE GENOMIC DNA]</scope>
    <source>
        <strain evidence="1 2">Is-34</strain>
    </source>
</reference>
<dbReference type="RefSeq" id="WP_028156566.1">
    <property type="nucleotide sequence ID" value="NZ_JANUDC010000001.1"/>
</dbReference>
<organism evidence="1 2">
    <name type="scientific">Bradyrhizobium japonicum</name>
    <dbReference type="NCBI Taxonomy" id="375"/>
    <lineage>
        <taxon>Bacteria</taxon>
        <taxon>Pseudomonadati</taxon>
        <taxon>Pseudomonadota</taxon>
        <taxon>Alphaproteobacteria</taxon>
        <taxon>Hyphomicrobiales</taxon>
        <taxon>Nitrobacteraceae</taxon>
        <taxon>Bradyrhizobium</taxon>
    </lineage>
</organism>
<dbReference type="Proteomes" id="UP000030377">
    <property type="component" value="Unassembled WGS sequence"/>
</dbReference>
<evidence type="ECO:0000313" key="1">
    <source>
        <dbReference type="EMBL" id="KGT75355.1"/>
    </source>
</evidence>